<sequence length="507" mass="56014">MGDQDIPVGSPAFFAALLAHIEDATFGKGVPIDHVILQSILLCFISGNKHLLLRTAEEDVPLVLKVATTMLTTLFGLSTHKLRIRKADLRSSMAKANTDAFIRSVLFPGASNSSMPDTPTSKAEKRHSSSRKRRSRRMERSMTSPPGSDPFATMDSVNPFGSSQGQPPLPHHPYTEPIPMHERGRTLISWVIPNAVVVSGLEHASQPSQRALTRVLIDGRVIFEAQAEEDFDGVWNLPEKFFMVYVCPTDAQERPAIHKTLLDQFAMSATIILSSNNRALARRPSSHTHLDSPVIPSTYLPCLHRHYKRTHFPSRLSLYLDDIFSALRQHHEIDGTFLTARAVSDARDLARAARVLGTDRTGMELIQEAALYEDEHGGSTLSQGSLLSSEYEGTEENSHLLGTDGDEKYLGIISPQDGMQNQIIVNLPSMLPKQPQDALPHSEVRVLDVSEADIARIAPRVVSHRLRVRDADDSMFRSALMGATMPQKVQHAKTTVKDVVVQVLADV</sequence>
<feature type="region of interest" description="Disordered" evidence="1">
    <location>
        <begin position="111"/>
        <end position="178"/>
    </location>
</feature>
<feature type="compositionally biased region" description="Low complexity" evidence="1">
    <location>
        <begin position="378"/>
        <end position="389"/>
    </location>
</feature>
<accession>A0A0D7BK88</accession>
<dbReference type="EMBL" id="KN880467">
    <property type="protein sequence ID" value="KIY70529.1"/>
    <property type="molecule type" value="Genomic_DNA"/>
</dbReference>
<evidence type="ECO:0000313" key="3">
    <source>
        <dbReference type="Proteomes" id="UP000054007"/>
    </source>
</evidence>
<organism evidence="2 3">
    <name type="scientific">Cylindrobasidium torrendii FP15055 ss-10</name>
    <dbReference type="NCBI Taxonomy" id="1314674"/>
    <lineage>
        <taxon>Eukaryota</taxon>
        <taxon>Fungi</taxon>
        <taxon>Dikarya</taxon>
        <taxon>Basidiomycota</taxon>
        <taxon>Agaricomycotina</taxon>
        <taxon>Agaricomycetes</taxon>
        <taxon>Agaricomycetidae</taxon>
        <taxon>Agaricales</taxon>
        <taxon>Marasmiineae</taxon>
        <taxon>Physalacriaceae</taxon>
        <taxon>Cylindrobasidium</taxon>
    </lineage>
</organism>
<dbReference type="STRING" id="1314674.A0A0D7BK88"/>
<dbReference type="AlphaFoldDB" id="A0A0D7BK88"/>
<proteinExistence type="predicted"/>
<evidence type="ECO:0000313" key="2">
    <source>
        <dbReference type="EMBL" id="KIY70529.1"/>
    </source>
</evidence>
<dbReference type="OrthoDB" id="5582146at2759"/>
<dbReference type="Proteomes" id="UP000054007">
    <property type="component" value="Unassembled WGS sequence"/>
</dbReference>
<feature type="compositionally biased region" description="Polar residues" evidence="1">
    <location>
        <begin position="111"/>
        <end position="120"/>
    </location>
</feature>
<gene>
    <name evidence="2" type="ORF">CYLTODRAFT_488068</name>
</gene>
<feature type="region of interest" description="Disordered" evidence="1">
    <location>
        <begin position="376"/>
        <end position="403"/>
    </location>
</feature>
<name>A0A0D7BK88_9AGAR</name>
<protein>
    <submittedName>
        <fullName evidence="2">Uncharacterized protein</fullName>
    </submittedName>
</protein>
<keyword evidence="3" id="KW-1185">Reference proteome</keyword>
<feature type="compositionally biased region" description="Basic residues" evidence="1">
    <location>
        <begin position="128"/>
        <end position="137"/>
    </location>
</feature>
<evidence type="ECO:0000256" key="1">
    <source>
        <dbReference type="SAM" id="MobiDB-lite"/>
    </source>
</evidence>
<reference evidence="2 3" key="1">
    <citation type="journal article" date="2015" name="Fungal Genet. Biol.">
        <title>Evolution of novel wood decay mechanisms in Agaricales revealed by the genome sequences of Fistulina hepatica and Cylindrobasidium torrendii.</title>
        <authorList>
            <person name="Floudas D."/>
            <person name="Held B.W."/>
            <person name="Riley R."/>
            <person name="Nagy L.G."/>
            <person name="Koehler G."/>
            <person name="Ransdell A.S."/>
            <person name="Younus H."/>
            <person name="Chow J."/>
            <person name="Chiniquy J."/>
            <person name="Lipzen A."/>
            <person name="Tritt A."/>
            <person name="Sun H."/>
            <person name="Haridas S."/>
            <person name="LaButti K."/>
            <person name="Ohm R.A."/>
            <person name="Kues U."/>
            <person name="Blanchette R.A."/>
            <person name="Grigoriev I.V."/>
            <person name="Minto R.E."/>
            <person name="Hibbett D.S."/>
        </authorList>
    </citation>
    <scope>NUCLEOTIDE SEQUENCE [LARGE SCALE GENOMIC DNA]</scope>
    <source>
        <strain evidence="2 3">FP15055 ss-10</strain>
    </source>
</reference>
<feature type="compositionally biased region" description="Polar residues" evidence="1">
    <location>
        <begin position="155"/>
        <end position="166"/>
    </location>
</feature>